<protein>
    <submittedName>
        <fullName evidence="8">Uncharacterized protein</fullName>
    </submittedName>
</protein>
<gene>
    <name evidence="8" type="ORF">GT037_005562</name>
</gene>
<dbReference type="RefSeq" id="XP_038786298.1">
    <property type="nucleotide sequence ID" value="XM_038930609.1"/>
</dbReference>
<keyword evidence="9" id="KW-1185">Reference proteome</keyword>
<feature type="region of interest" description="Disordered" evidence="7">
    <location>
        <begin position="1"/>
        <end position="25"/>
    </location>
</feature>
<dbReference type="GO" id="GO:0016491">
    <property type="term" value="F:oxidoreductase activity"/>
    <property type="evidence" value="ECO:0007669"/>
    <property type="project" value="UniProtKB-KW"/>
</dbReference>
<dbReference type="Proteomes" id="UP000596902">
    <property type="component" value="Unassembled WGS sequence"/>
</dbReference>
<evidence type="ECO:0000256" key="6">
    <source>
        <dbReference type="ARBA" id="ARBA00023002"/>
    </source>
</evidence>
<dbReference type="EMBL" id="JAAABM010000007">
    <property type="protein sequence ID" value="KAF7676057.1"/>
    <property type="molecule type" value="Genomic_DNA"/>
</dbReference>
<accession>A0A8H7EEW4</accession>
<keyword evidence="5" id="KW-0521">NADP</keyword>
<dbReference type="OrthoDB" id="66881at2759"/>
<dbReference type="SUPFAM" id="SSF51905">
    <property type="entry name" value="FAD/NAD(P)-binding domain"/>
    <property type="match status" value="3"/>
</dbReference>
<feature type="compositionally biased region" description="Polar residues" evidence="7">
    <location>
        <begin position="1"/>
        <end position="19"/>
    </location>
</feature>
<evidence type="ECO:0000256" key="4">
    <source>
        <dbReference type="ARBA" id="ARBA00022827"/>
    </source>
</evidence>
<comment type="similarity">
    <text evidence="2">Belongs to the FAD-binding monooxygenase family.</text>
</comment>
<dbReference type="AlphaFoldDB" id="A0A8H7EEW4"/>
<dbReference type="Gene3D" id="3.50.50.60">
    <property type="entry name" value="FAD/NAD(P)-binding domain"/>
    <property type="match status" value="2"/>
</dbReference>
<keyword evidence="3" id="KW-0285">Flavoprotein</keyword>
<dbReference type="GeneID" id="62203787"/>
<name>A0A8H7EEW4_9PLEO</name>
<sequence length="660" mass="73587">MASIESAATGTTSSFGGNNNHDDSDAQLSQIQQKYEAERNRRIKSEGQSQYMALHQTEQYKHFVDDIFDGLEGSLPGMQLQENQHFKFVVLGAGYGGLMFAIRLIQAGFEPEDIAIVDVAGGFGGTWYWNRYPGLMCDIESYMYMPLLEETGYMPKHKYAYGYELREHANRMAATWNLKDRAAFRTALQSATWSEEQHEWILDVTQKRSPSNEQVGLKIRSDFVLTLGGLASFPKLPQLPNMEQFQGEQFHTARWNYKITGGSPRQPSLTNLEGKRVGIIGTGATAVQVVPRLAEWCKELYVFQRTPSAVGERGQRPTDPSLWEKEIAHKEGWQRERQENFAAFLSADPSTSSAKDMVGDGWTTMPSYSALAGGPRVKHLAPEPEALDSYVKWLHKIDLERANKIRERVSQTVKDPETAQRLTPWYPSWCKRPCFHDEYLKAFNYSHVTLVDTGGKGVDGLTKDGIVFQGREYPVDVLVWSTGYAPPMRGGPDTLGGFSAVGRDGLSMKEKWQDDLGTLHGVLTHGFPNFIFVGPAQIGISGNLIHTIDATSEHVAYIISKAHEKLDDAKKVIIEPTLAAEKAWTQQVVNYARGLSGMSGCTPSYFNLEGEADKVRNAPPEVQAKAARASTWGAGITDYISTLQRWRAEGNLQGIDIKIV</sequence>
<evidence type="ECO:0000256" key="3">
    <source>
        <dbReference type="ARBA" id="ARBA00022630"/>
    </source>
</evidence>
<keyword evidence="6" id="KW-0560">Oxidoreductase</keyword>
<reference evidence="8" key="1">
    <citation type="submission" date="2020-01" db="EMBL/GenBank/DDBJ databases">
        <authorList>
            <person name="Feng Z.H.Z."/>
        </authorList>
    </citation>
    <scope>NUCLEOTIDE SEQUENCE</scope>
    <source>
        <strain evidence="8">CBS107.38</strain>
    </source>
</reference>
<evidence type="ECO:0000313" key="8">
    <source>
        <dbReference type="EMBL" id="KAF7676057.1"/>
    </source>
</evidence>
<dbReference type="InterPro" id="IPR050775">
    <property type="entry name" value="FAD-binding_Monooxygenases"/>
</dbReference>
<evidence type="ECO:0000256" key="5">
    <source>
        <dbReference type="ARBA" id="ARBA00022857"/>
    </source>
</evidence>
<evidence type="ECO:0000256" key="7">
    <source>
        <dbReference type="SAM" id="MobiDB-lite"/>
    </source>
</evidence>
<evidence type="ECO:0000256" key="2">
    <source>
        <dbReference type="ARBA" id="ARBA00010139"/>
    </source>
</evidence>
<keyword evidence="4" id="KW-0274">FAD</keyword>
<organism evidence="8 9">
    <name type="scientific">Alternaria burnsii</name>
    <dbReference type="NCBI Taxonomy" id="1187904"/>
    <lineage>
        <taxon>Eukaryota</taxon>
        <taxon>Fungi</taxon>
        <taxon>Dikarya</taxon>
        <taxon>Ascomycota</taxon>
        <taxon>Pezizomycotina</taxon>
        <taxon>Dothideomycetes</taxon>
        <taxon>Pleosporomycetidae</taxon>
        <taxon>Pleosporales</taxon>
        <taxon>Pleosporineae</taxon>
        <taxon>Pleosporaceae</taxon>
        <taxon>Alternaria</taxon>
        <taxon>Alternaria sect. Alternaria</taxon>
    </lineage>
</organism>
<comment type="caution">
    <text evidence="8">The sequence shown here is derived from an EMBL/GenBank/DDBJ whole genome shotgun (WGS) entry which is preliminary data.</text>
</comment>
<comment type="cofactor">
    <cofactor evidence="1">
        <name>FAD</name>
        <dbReference type="ChEBI" id="CHEBI:57692"/>
    </cofactor>
</comment>
<evidence type="ECO:0000256" key="1">
    <source>
        <dbReference type="ARBA" id="ARBA00001974"/>
    </source>
</evidence>
<reference evidence="8" key="2">
    <citation type="submission" date="2020-08" db="EMBL/GenBank/DDBJ databases">
        <title>Draft Genome Sequence of Cumin Blight Pathogen Alternaria burnsii.</title>
        <authorList>
            <person name="Feng Z."/>
        </authorList>
    </citation>
    <scope>NUCLEOTIDE SEQUENCE</scope>
    <source>
        <strain evidence="8">CBS107.38</strain>
    </source>
</reference>
<dbReference type="InterPro" id="IPR036188">
    <property type="entry name" value="FAD/NAD-bd_sf"/>
</dbReference>
<proteinExistence type="inferred from homology"/>
<evidence type="ECO:0000313" key="9">
    <source>
        <dbReference type="Proteomes" id="UP000596902"/>
    </source>
</evidence>
<dbReference type="PANTHER" id="PTHR43098:SF2">
    <property type="entry name" value="FAD-BINDING MONOOXYGENASE AUSB-RELATED"/>
    <property type="match status" value="1"/>
</dbReference>
<dbReference type="PANTHER" id="PTHR43098">
    <property type="entry name" value="L-ORNITHINE N(5)-MONOOXYGENASE-RELATED"/>
    <property type="match status" value="1"/>
</dbReference>